<dbReference type="RefSeq" id="WP_267541889.1">
    <property type="nucleotide sequence ID" value="NZ_JAPNKA010000001.1"/>
</dbReference>
<feature type="chain" id="PRO_5047215871" evidence="1">
    <location>
        <begin position="28"/>
        <end position="51"/>
    </location>
</feature>
<comment type="caution">
    <text evidence="2">The sequence shown here is derived from an EMBL/GenBank/DDBJ whole genome shotgun (WGS) entry which is preliminary data.</text>
</comment>
<evidence type="ECO:0000313" key="3">
    <source>
        <dbReference type="Proteomes" id="UP001207654"/>
    </source>
</evidence>
<reference evidence="2 3" key="1">
    <citation type="submission" date="2022-11" db="EMBL/GenBank/DDBJ databases">
        <title>Minimal conservation of predation-associated metabolite biosynthetic gene clusters underscores biosynthetic potential of Myxococcota including descriptions for ten novel species: Archangium lansinium sp. nov., Myxococcus landrumus sp. nov., Nannocystis bai.</title>
        <authorList>
            <person name="Ahearne A."/>
            <person name="Stevens C."/>
            <person name="Phillips K."/>
        </authorList>
    </citation>
    <scope>NUCLEOTIDE SEQUENCE [LARGE SCALE GENOMIC DNA]</scope>
    <source>
        <strain evidence="2 3">MIWBW</strain>
    </source>
</reference>
<evidence type="ECO:0000313" key="2">
    <source>
        <dbReference type="EMBL" id="MCY1083355.1"/>
    </source>
</evidence>
<organism evidence="2 3">
    <name type="scientific">Archangium lansingense</name>
    <dbReference type="NCBI Taxonomy" id="2995310"/>
    <lineage>
        <taxon>Bacteria</taxon>
        <taxon>Pseudomonadati</taxon>
        <taxon>Myxococcota</taxon>
        <taxon>Myxococcia</taxon>
        <taxon>Myxococcales</taxon>
        <taxon>Cystobacterineae</taxon>
        <taxon>Archangiaceae</taxon>
        <taxon>Archangium</taxon>
    </lineage>
</organism>
<feature type="signal peptide" evidence="1">
    <location>
        <begin position="1"/>
        <end position="27"/>
    </location>
</feature>
<name>A0ABT4ANS8_9BACT</name>
<dbReference type="EMBL" id="JAPNKA010000001">
    <property type="protein sequence ID" value="MCY1083355.1"/>
    <property type="molecule type" value="Genomic_DNA"/>
</dbReference>
<evidence type="ECO:0000256" key="1">
    <source>
        <dbReference type="SAM" id="SignalP"/>
    </source>
</evidence>
<keyword evidence="1" id="KW-0732">Signal</keyword>
<accession>A0ABT4ANS8</accession>
<proteinExistence type="predicted"/>
<sequence length="51" mass="5384">MTKKRMMVVAVFLAGVLGGGTAALAFAQPSAPCPIDFTCRDERGRCIPCPE</sequence>
<dbReference type="Proteomes" id="UP001207654">
    <property type="component" value="Unassembled WGS sequence"/>
</dbReference>
<keyword evidence="3" id="KW-1185">Reference proteome</keyword>
<protein>
    <submittedName>
        <fullName evidence="2">Uncharacterized protein</fullName>
    </submittedName>
</protein>
<gene>
    <name evidence="2" type="ORF">OV287_53860</name>
</gene>